<reference evidence="1 2" key="1">
    <citation type="submission" date="2018-05" db="EMBL/GenBank/DDBJ databases">
        <title>Freshwater and sediment microbial communities from various areas in North America, analyzing microbe dynamics in response to fracking.</title>
        <authorList>
            <person name="Lamendella R."/>
        </authorList>
    </citation>
    <scope>NUCLEOTIDE SEQUENCE [LARGE SCALE GENOMIC DNA]</scope>
    <source>
        <strain evidence="1 2">DB-3</strain>
    </source>
</reference>
<evidence type="ECO:0000313" key="1">
    <source>
        <dbReference type="EMBL" id="PWW41109.1"/>
    </source>
</evidence>
<comment type="caution">
    <text evidence="1">The sequence shown here is derived from an EMBL/GenBank/DDBJ whole genome shotgun (WGS) entry which is preliminary data.</text>
</comment>
<dbReference type="EMBL" id="QGTZ01000005">
    <property type="protein sequence ID" value="PWW41109.1"/>
    <property type="molecule type" value="Genomic_DNA"/>
</dbReference>
<dbReference type="Proteomes" id="UP000247078">
    <property type="component" value="Unassembled WGS sequence"/>
</dbReference>
<name>A0A855Y9I2_9BACL</name>
<accession>A0A855Y9I2</accession>
<sequence length="63" mass="7163">MEPDLFSLQGVKTVAPFSFTQNKVHCRSISVHHDITELIQLTLMNIDMFNNLQRLEPPLAGLL</sequence>
<organism evidence="1 2">
    <name type="scientific">Paenibacillus pabuli</name>
    <dbReference type="NCBI Taxonomy" id="1472"/>
    <lineage>
        <taxon>Bacteria</taxon>
        <taxon>Bacillati</taxon>
        <taxon>Bacillota</taxon>
        <taxon>Bacilli</taxon>
        <taxon>Bacillales</taxon>
        <taxon>Paenibacillaceae</taxon>
        <taxon>Paenibacillus</taxon>
    </lineage>
</organism>
<gene>
    <name evidence="1" type="ORF">DET56_105386</name>
</gene>
<dbReference type="AlphaFoldDB" id="A0A855Y9I2"/>
<evidence type="ECO:0000313" key="2">
    <source>
        <dbReference type="Proteomes" id="UP000247078"/>
    </source>
</evidence>
<protein>
    <submittedName>
        <fullName evidence="1">Uncharacterized protein</fullName>
    </submittedName>
</protein>
<proteinExistence type="predicted"/>